<dbReference type="Proteomes" id="UP001054857">
    <property type="component" value="Unassembled WGS sequence"/>
</dbReference>
<reference evidence="2 3" key="1">
    <citation type="journal article" date="2021" name="Sci. Rep.">
        <title>Genome sequencing of the multicellular alga Astrephomene provides insights into convergent evolution of germ-soma differentiation.</title>
        <authorList>
            <person name="Yamashita S."/>
            <person name="Yamamoto K."/>
            <person name="Matsuzaki R."/>
            <person name="Suzuki S."/>
            <person name="Yamaguchi H."/>
            <person name="Hirooka S."/>
            <person name="Minakuchi Y."/>
            <person name="Miyagishima S."/>
            <person name="Kawachi M."/>
            <person name="Toyoda A."/>
            <person name="Nozaki H."/>
        </authorList>
    </citation>
    <scope>NUCLEOTIDE SEQUENCE [LARGE SCALE GENOMIC DNA]</scope>
    <source>
        <strain evidence="2 3">NIES-4017</strain>
    </source>
</reference>
<accession>A0AAD3DQY7</accession>
<protein>
    <recommendedName>
        <fullName evidence="4">Secreted protein</fullName>
    </recommendedName>
</protein>
<keyword evidence="1" id="KW-0732">Signal</keyword>
<feature type="signal peptide" evidence="1">
    <location>
        <begin position="1"/>
        <end position="21"/>
    </location>
</feature>
<evidence type="ECO:0000256" key="1">
    <source>
        <dbReference type="SAM" id="SignalP"/>
    </source>
</evidence>
<evidence type="ECO:0000313" key="3">
    <source>
        <dbReference type="Proteomes" id="UP001054857"/>
    </source>
</evidence>
<name>A0AAD3DQY7_9CHLO</name>
<evidence type="ECO:0008006" key="4">
    <source>
        <dbReference type="Google" id="ProtNLM"/>
    </source>
</evidence>
<feature type="chain" id="PRO_5042153905" description="Secreted protein" evidence="1">
    <location>
        <begin position="22"/>
        <end position="206"/>
    </location>
</feature>
<proteinExistence type="predicted"/>
<gene>
    <name evidence="2" type="ORF">Agub_g7789</name>
</gene>
<keyword evidence="3" id="KW-1185">Reference proteome</keyword>
<evidence type="ECO:0000313" key="2">
    <source>
        <dbReference type="EMBL" id="GFR46243.1"/>
    </source>
</evidence>
<organism evidence="2 3">
    <name type="scientific">Astrephomene gubernaculifera</name>
    <dbReference type="NCBI Taxonomy" id="47775"/>
    <lineage>
        <taxon>Eukaryota</taxon>
        <taxon>Viridiplantae</taxon>
        <taxon>Chlorophyta</taxon>
        <taxon>core chlorophytes</taxon>
        <taxon>Chlorophyceae</taxon>
        <taxon>CS clade</taxon>
        <taxon>Chlamydomonadales</taxon>
        <taxon>Astrephomenaceae</taxon>
        <taxon>Astrephomene</taxon>
    </lineage>
</organism>
<dbReference type="AlphaFoldDB" id="A0AAD3DQY7"/>
<sequence length="206" mass="22448">MYPTAKIVATALLCLFVATDAATKKAPPPPSPVHASDVLRLIGDINGAVEPNLCSNRTDFDCARSARAEVLVYGPKAKQSYWAPLCEPADAGTKHSLADLICKLMTGLPRLDDSTTTITMRYQPNTSIGSYIIPKGNPKNATYFKPNSYNRWVTVTGGNFSTASSVQDLKLKVSATKCADGKMLAMRCEIYFVDRWCIKDGVRVFC</sequence>
<comment type="caution">
    <text evidence="2">The sequence shown here is derived from an EMBL/GenBank/DDBJ whole genome shotgun (WGS) entry which is preliminary data.</text>
</comment>
<dbReference type="EMBL" id="BMAR01000013">
    <property type="protein sequence ID" value="GFR46243.1"/>
    <property type="molecule type" value="Genomic_DNA"/>
</dbReference>